<dbReference type="InterPro" id="IPR017871">
    <property type="entry name" value="ABC_transporter-like_CS"/>
</dbReference>
<dbReference type="InterPro" id="IPR003439">
    <property type="entry name" value="ABC_transporter-like_ATP-bd"/>
</dbReference>
<dbReference type="GO" id="GO:0005524">
    <property type="term" value="F:ATP binding"/>
    <property type="evidence" value="ECO:0007669"/>
    <property type="project" value="UniProtKB-KW"/>
</dbReference>
<dbReference type="Gene3D" id="3.40.50.300">
    <property type="entry name" value="P-loop containing nucleotide triphosphate hydrolases"/>
    <property type="match status" value="1"/>
</dbReference>
<evidence type="ECO:0000313" key="6">
    <source>
        <dbReference type="EMBL" id="MBO2988496.1"/>
    </source>
</evidence>
<evidence type="ECO:0000256" key="2">
    <source>
        <dbReference type="ARBA" id="ARBA00022448"/>
    </source>
</evidence>
<proteinExistence type="inferred from homology"/>
<dbReference type="PANTHER" id="PTHR43335:SF4">
    <property type="entry name" value="ABC TRANSPORTER, ATP-BINDING PROTEIN"/>
    <property type="match status" value="1"/>
</dbReference>
<organism evidence="6 7">
    <name type="scientific">Leucobacter tardus</name>
    <dbReference type="NCBI Taxonomy" id="501483"/>
    <lineage>
        <taxon>Bacteria</taxon>
        <taxon>Bacillati</taxon>
        <taxon>Actinomycetota</taxon>
        <taxon>Actinomycetes</taxon>
        <taxon>Micrococcales</taxon>
        <taxon>Microbacteriaceae</taxon>
        <taxon>Leucobacter</taxon>
    </lineage>
</organism>
<comment type="caution">
    <text evidence="6">The sequence shown here is derived from an EMBL/GenBank/DDBJ whole genome shotgun (WGS) entry which is preliminary data.</text>
</comment>
<keyword evidence="4 6" id="KW-0067">ATP-binding</keyword>
<protein>
    <submittedName>
        <fullName evidence="6">ATP-binding cassette domain-containing protein</fullName>
    </submittedName>
</protein>
<evidence type="ECO:0000256" key="4">
    <source>
        <dbReference type="ARBA" id="ARBA00022840"/>
    </source>
</evidence>
<comment type="similarity">
    <text evidence="1">Belongs to the ABC transporter superfamily.</text>
</comment>
<dbReference type="SMART" id="SM00382">
    <property type="entry name" value="AAA"/>
    <property type="match status" value="1"/>
</dbReference>
<dbReference type="InterPro" id="IPR003593">
    <property type="entry name" value="AAA+_ATPase"/>
</dbReference>
<evidence type="ECO:0000259" key="5">
    <source>
        <dbReference type="PROSITE" id="PS50893"/>
    </source>
</evidence>
<dbReference type="GO" id="GO:0016887">
    <property type="term" value="F:ATP hydrolysis activity"/>
    <property type="evidence" value="ECO:0007669"/>
    <property type="project" value="InterPro"/>
</dbReference>
<dbReference type="EMBL" id="JAGFBF010000001">
    <property type="protein sequence ID" value="MBO2988496.1"/>
    <property type="molecule type" value="Genomic_DNA"/>
</dbReference>
<keyword evidence="7" id="KW-1185">Reference proteome</keyword>
<dbReference type="Pfam" id="PF00005">
    <property type="entry name" value="ABC_tran"/>
    <property type="match status" value="1"/>
</dbReference>
<name>A0A939TIT8_9MICO</name>
<evidence type="ECO:0000313" key="7">
    <source>
        <dbReference type="Proteomes" id="UP000668403"/>
    </source>
</evidence>
<reference evidence="6" key="1">
    <citation type="submission" date="2021-03" db="EMBL/GenBank/DDBJ databases">
        <title>Leucobacter chromiisoli sp. nov., isolated from chromium-containing soil of chemical plant.</title>
        <authorList>
            <person name="Xu Z."/>
        </authorList>
    </citation>
    <scope>NUCLEOTIDE SEQUENCE</scope>
    <source>
        <strain evidence="6">K 70/01</strain>
    </source>
</reference>
<dbReference type="SUPFAM" id="SSF52540">
    <property type="entry name" value="P-loop containing nucleoside triphosphate hydrolases"/>
    <property type="match status" value="1"/>
</dbReference>
<dbReference type="PANTHER" id="PTHR43335">
    <property type="entry name" value="ABC TRANSPORTER, ATP-BINDING PROTEIN"/>
    <property type="match status" value="1"/>
</dbReference>
<gene>
    <name evidence="6" type="ORF">J4H85_00590</name>
</gene>
<dbReference type="PROSITE" id="PS00211">
    <property type="entry name" value="ABC_TRANSPORTER_1"/>
    <property type="match status" value="1"/>
</dbReference>
<dbReference type="PROSITE" id="PS50893">
    <property type="entry name" value="ABC_TRANSPORTER_2"/>
    <property type="match status" value="1"/>
</dbReference>
<accession>A0A939TIT8</accession>
<feature type="domain" description="ABC transporter" evidence="5">
    <location>
        <begin position="6"/>
        <end position="230"/>
    </location>
</feature>
<sequence length="300" mass="31765">MTAPRIEVSGLTKHFGRVHAVNGLTFTAEPGRVTGFLGPNGSGKTTTLSMLLGLVRPDAGTATVGGRPYADLEQPAMAVGSLLSADFHPAHTATAHLDIARRAIGVPRHRVGETLEMVGLRDSAHRKTGGFSLGMRQRLALAAALLPDPQVIVLDEPINGLDPEGIRWIRQLLRHLASEGRTVLLSSHLLSEVQQTVDDVVIIRRGEAAYSGPLTGLQPSEADRVVLVSTPNNRRLAQALEHAGLEVHGARGDVMRVTGGDPETVGNLAFDSGLPLSHLSTEEAGLEERFLALIGEGESA</sequence>
<keyword evidence="3" id="KW-0547">Nucleotide-binding</keyword>
<dbReference type="Proteomes" id="UP000668403">
    <property type="component" value="Unassembled WGS sequence"/>
</dbReference>
<evidence type="ECO:0000256" key="1">
    <source>
        <dbReference type="ARBA" id="ARBA00005417"/>
    </source>
</evidence>
<evidence type="ECO:0000256" key="3">
    <source>
        <dbReference type="ARBA" id="ARBA00022741"/>
    </source>
</evidence>
<dbReference type="InterPro" id="IPR027417">
    <property type="entry name" value="P-loop_NTPase"/>
</dbReference>
<dbReference type="AlphaFoldDB" id="A0A939TIT8"/>
<keyword evidence="2" id="KW-0813">Transport</keyword>